<evidence type="ECO:0000313" key="1">
    <source>
        <dbReference type="EMBL" id="RUT77758.1"/>
    </source>
</evidence>
<gene>
    <name evidence="1" type="ORF">DLK05_11880</name>
</gene>
<dbReference type="EMBL" id="RJJX01000016">
    <property type="protein sequence ID" value="RUT77758.1"/>
    <property type="molecule type" value="Genomic_DNA"/>
</dbReference>
<proteinExistence type="predicted"/>
<dbReference type="RefSeq" id="WP_127344187.1">
    <property type="nucleotide sequence ID" value="NZ_RJJX01000016.1"/>
</dbReference>
<accession>A0A434ATK1</accession>
<dbReference type="Pfam" id="PF14121">
    <property type="entry name" value="Porin_10"/>
    <property type="match status" value="1"/>
</dbReference>
<keyword evidence="2" id="KW-1185">Reference proteome</keyword>
<comment type="caution">
    <text evidence="1">The sequence shown here is derived from an EMBL/GenBank/DDBJ whole genome shotgun (WGS) entry which is preliminary data.</text>
</comment>
<dbReference type="AlphaFoldDB" id="A0A434ATK1"/>
<evidence type="ECO:0000313" key="2">
    <source>
        <dbReference type="Proteomes" id="UP000282985"/>
    </source>
</evidence>
<name>A0A434ATK1_9BACT</name>
<evidence type="ECO:0008006" key="3">
    <source>
        <dbReference type="Google" id="ProtNLM"/>
    </source>
</evidence>
<dbReference type="InterPro" id="IPR025631">
    <property type="entry name" value="Porin_10"/>
</dbReference>
<dbReference type="Proteomes" id="UP000282985">
    <property type="component" value="Unassembled WGS sequence"/>
</dbReference>
<dbReference type="OrthoDB" id="1489309at2"/>
<sequence>MKQIFILLSIILTFKGLVIAQEIPGGAFASGRNQLDDSKQLDSLGYSEVKSVIRSWKLIDLGIKRKTVYLDTVLGDQQNYNPIYQQSISNSYLGNLGSAYQSNVYMDRPVDDGFIFFNAYRTYLSKPENITYFNTTTPYTRLIYDFGGPKGRSENLLKVLHTQNIKPNWNFGVEYNLISSDGQYQHQKTKLYDFTIHSNYRNRNYEVYFVINTNHINVNENGGLVGDSLLTQTNDAPENIQVNLEETKNSLTNFNFFMNHSYGVGKEREIVNDQDTTYSYALNMVYNMSYENNSWKFVENILNDNFYSSNLYDDNSSFDKVEQSKIKNSLQLVFNENDNKWIRLGARFGILNTISKYNLRRFTNEYSLQQVDEPIHSNEVIANLYSLSGNSLNWKAEGRYGFEGYKQNDFHLSYQLTKWIGEKEKEHGVSVRGVLDSRRPNYLLNEFYGNHQQWNQNLDKITELTAKIEYFNKAHHFKIGAQFNQIHNYTYFDLNAIPQQAGKGISVLTGYIEKNFTLGHFHLNQKIVGQNSSDDYILPLPDLSIYSNNFYQNTFFGGALGLQTGFAVRYNTSFYASDYMPSTGQFFLQREKQLGDYPKIDLYFNFRIKRTRFFVMYEHANASFGSKNYFNSLHYPINPSMLKIGLIWTFYN</sequence>
<protein>
    <recommendedName>
        <fullName evidence="3">Porin</fullName>
    </recommendedName>
</protein>
<reference evidence="1 2" key="1">
    <citation type="submission" date="2018-11" db="EMBL/GenBank/DDBJ databases">
        <title>Parancylomarina longa gen. nov., sp. nov., isolated from sediments of southern Okinawa.</title>
        <authorList>
            <person name="Fu T."/>
        </authorList>
    </citation>
    <scope>NUCLEOTIDE SEQUENCE [LARGE SCALE GENOMIC DNA]</scope>
    <source>
        <strain evidence="1 2">T3-2 S1-C</strain>
    </source>
</reference>
<organism evidence="1 2">
    <name type="scientific">Ancylomarina longa</name>
    <dbReference type="NCBI Taxonomy" id="2487017"/>
    <lineage>
        <taxon>Bacteria</taxon>
        <taxon>Pseudomonadati</taxon>
        <taxon>Bacteroidota</taxon>
        <taxon>Bacteroidia</taxon>
        <taxon>Marinilabiliales</taxon>
        <taxon>Marinifilaceae</taxon>
        <taxon>Ancylomarina</taxon>
    </lineage>
</organism>